<dbReference type="EMBL" id="JAARQN010000003">
    <property type="protein sequence ID" value="MBC1457176.1"/>
    <property type="molecule type" value="Genomic_DNA"/>
</dbReference>
<feature type="coiled-coil region" evidence="1">
    <location>
        <begin position="412"/>
        <end position="443"/>
    </location>
</feature>
<feature type="domain" description="Pesticidal crystal protein Cry1Aa" evidence="3">
    <location>
        <begin position="632"/>
        <end position="695"/>
    </location>
</feature>
<dbReference type="InterPro" id="IPR054544">
    <property type="entry name" value="Pest_crys_Cry1Aa_dom-IV"/>
</dbReference>
<reference evidence="5 6" key="1">
    <citation type="submission" date="2020-03" db="EMBL/GenBank/DDBJ databases">
        <title>Soil Listeria distribution.</title>
        <authorList>
            <person name="Liao J."/>
            <person name="Wiedmann M."/>
        </authorList>
    </citation>
    <scope>NUCLEOTIDE SEQUENCE [LARGE SCALE GENOMIC DNA]</scope>
    <source>
        <strain evidence="5 6">FSL L7-1614</strain>
    </source>
</reference>
<keyword evidence="1" id="KW-0175">Coiled coil</keyword>
<evidence type="ECO:0000256" key="2">
    <source>
        <dbReference type="SAM" id="SignalP"/>
    </source>
</evidence>
<name>A0A841YX77_9LIST</name>
<feature type="domain" description="Pesticidal crystal protein Cry1Aa" evidence="3">
    <location>
        <begin position="367"/>
        <end position="428"/>
    </location>
</feature>
<protein>
    <submittedName>
        <fullName evidence="5">Uncharacterized protein</fullName>
    </submittedName>
</protein>
<feature type="domain" description="Pesticidal crystal protein Cry1Aa" evidence="3">
    <location>
        <begin position="778"/>
        <end position="837"/>
    </location>
</feature>
<feature type="coiled-coil region" evidence="1">
    <location>
        <begin position="477"/>
        <end position="504"/>
    </location>
</feature>
<feature type="signal peptide" evidence="2">
    <location>
        <begin position="1"/>
        <end position="26"/>
    </location>
</feature>
<evidence type="ECO:0000259" key="4">
    <source>
        <dbReference type="Pfam" id="PF20622"/>
    </source>
</evidence>
<evidence type="ECO:0000313" key="6">
    <source>
        <dbReference type="Proteomes" id="UP000569903"/>
    </source>
</evidence>
<keyword evidence="2" id="KW-0732">Signal</keyword>
<feature type="chain" id="PRO_5039161629" evidence="2">
    <location>
        <begin position="27"/>
        <end position="1095"/>
    </location>
</feature>
<dbReference type="InterPro" id="IPR046746">
    <property type="entry name" value="Big_15"/>
</dbReference>
<dbReference type="Pfam" id="PF20622">
    <property type="entry name" value="Big_15"/>
    <property type="match status" value="3"/>
</dbReference>
<feature type="domain" description="Bacterial Ig" evidence="4">
    <location>
        <begin position="1014"/>
        <end position="1089"/>
    </location>
</feature>
<feature type="coiled-coil region" evidence="1">
    <location>
        <begin position="270"/>
        <end position="306"/>
    </location>
</feature>
<evidence type="ECO:0000259" key="3">
    <source>
        <dbReference type="Pfam" id="PF18449"/>
    </source>
</evidence>
<proteinExistence type="predicted"/>
<evidence type="ECO:0000313" key="5">
    <source>
        <dbReference type="EMBL" id="MBC1457176.1"/>
    </source>
</evidence>
<organism evidence="5 6">
    <name type="scientific">Listeria newyorkensis</name>
    <dbReference type="NCBI Taxonomy" id="1497681"/>
    <lineage>
        <taxon>Bacteria</taxon>
        <taxon>Bacillati</taxon>
        <taxon>Bacillota</taxon>
        <taxon>Bacilli</taxon>
        <taxon>Bacillales</taxon>
        <taxon>Listeriaceae</taxon>
        <taxon>Listeria</taxon>
    </lineage>
</organism>
<dbReference type="Pfam" id="PF18449">
    <property type="entry name" value="Endotoxin_C2"/>
    <property type="match status" value="6"/>
</dbReference>
<feature type="domain" description="Bacterial Ig" evidence="4">
    <location>
        <begin position="847"/>
        <end position="922"/>
    </location>
</feature>
<dbReference type="Proteomes" id="UP000569903">
    <property type="component" value="Unassembled WGS sequence"/>
</dbReference>
<dbReference type="RefSeq" id="WP_185388498.1">
    <property type="nucleotide sequence ID" value="NZ_JAARQN010000003.1"/>
</dbReference>
<feature type="domain" description="Pesticidal crystal protein Cry1Aa" evidence="3">
    <location>
        <begin position="235"/>
        <end position="295"/>
    </location>
</feature>
<sequence length="1095" mass="117062">MIFNTQIAKKVLATSATLAILGSTIATPINVLSAEAAEAIQTVAMTEGMELINKDTSLANKRFKNFTVTGEYINNPEPANGFELTGTDPNRYELSGQTHRMVAKNNPFDYYFHEVFLISATAGFTAVTIDTTVGRVYAFDYSYKLFNAHSSTSNADSVLTLEAGVSQFGGNRIDSNKYSMQGNKDGSTTGSATIEFKATSTKTVVYVRAGYTRLNTSGGQHYAGLTSYSVKAVKSEASIAVSKLFHNNNVKDIIVANLTQSDIDTTKRVVAAVTDTAEKAELTAQIAEAQAQLNATNAVKALFENDILTTPTTVKIKSTTTQGAIDNAKNLIAAMKQADYKVWFASYITEAQKQLDAKTAAEEQARQEAATKAVKELFNNNDVKGTIKDSTTPKEIDSAKNLVASVTDATKKKELENQIVEAQNQLNAKIAAAEEQARQEAATKAVKELFNNNDVKGTIKDSTTQKEIDSAKSLVASVTDATKKKELENQIAEAQKQLDAKTTAATAEEVAKKAIEALFNNNNTDAAIKTTTNQDAINEAQLLVYKVTDTSKKAALQLLLNRASYQLNARQAIASLFENGNVNGKIKVGTDRATVDAVQILVDKVTSSLGKTPLQTDLDKAKAQVTALEASQAEEAATKAVKGLFNNDDVTGTIKGSTTQSAIDSAKNLVSAVTDATKKKALENQIAEAQKQLNAKLAAEEQARQEAAKKAVEALFNNNDVTGTIKDNTTQQAINNAKNLVSAVTDATKKKALEAQIAEAQKQLDTKTAGAAEEQARQEAAKKAVEALFNNNDVTGTIKEGTTQQEIDSAKNLVSAVTDATKKTALENQIAEAQKQLTAKSELTGEVNTFTLQKDRYLTGTYSGTGISAMSVDVNGVRHYGGTVKDGTFSFYALDKIASAGDVVIVNLHGADKTIKKSFTVTIIAPTKITQNAYKVKDSNITGTFDNPEITKMNITVNGTTYWGGTLANGEFKFYALDKIANATDVVSMNFYNAKNELITSKNLSITVPVVTAGEITSATLAVGDKNIVGTITGDIKSFGVTIDGTTYSGGTIAADGTFKFYVADKKFTADSEITIIGYDKSKNALSEMILPVSK</sequence>
<feature type="domain" description="Pesticidal crystal protein Cry1Aa" evidence="3">
    <location>
        <begin position="439"/>
        <end position="500"/>
    </location>
</feature>
<evidence type="ECO:0000256" key="1">
    <source>
        <dbReference type="SAM" id="Coils"/>
    </source>
</evidence>
<accession>A0A841YX77</accession>
<feature type="domain" description="Pesticidal crystal protein Cry1Aa" evidence="3">
    <location>
        <begin position="705"/>
        <end position="765"/>
    </location>
</feature>
<comment type="caution">
    <text evidence="5">The sequence shown here is derived from an EMBL/GenBank/DDBJ whole genome shotgun (WGS) entry which is preliminary data.</text>
</comment>
<feature type="coiled-coil region" evidence="1">
    <location>
        <begin position="672"/>
        <end position="710"/>
    </location>
</feature>
<feature type="domain" description="Bacterial Ig" evidence="4">
    <location>
        <begin position="928"/>
        <end position="1007"/>
    </location>
</feature>
<dbReference type="AlphaFoldDB" id="A0A841YX77"/>
<gene>
    <name evidence="5" type="ORF">HB850_05355</name>
</gene>